<reference evidence="2 3" key="1">
    <citation type="journal article" date="2021" name="Microbiol. Spectr.">
        <title>A Single Bacterium Capable of Oxidation and Reduction of Iron at Circumneutral pH.</title>
        <authorList>
            <person name="Kato S."/>
            <person name="Ohkuma M."/>
        </authorList>
    </citation>
    <scope>NUCLEOTIDE SEQUENCE [LARGE SCALE GENOMIC DNA]</scope>
    <source>
        <strain evidence="2 3">MIZ03</strain>
    </source>
</reference>
<name>A0ABN6DDH1_9BURK</name>
<evidence type="ECO:0000256" key="1">
    <source>
        <dbReference type="SAM" id="Phobius"/>
    </source>
</evidence>
<evidence type="ECO:0000313" key="2">
    <source>
        <dbReference type="EMBL" id="BCO29823.1"/>
    </source>
</evidence>
<keyword evidence="1" id="KW-0472">Membrane</keyword>
<accession>A0ABN6DDH1</accession>
<dbReference type="Proteomes" id="UP000824366">
    <property type="component" value="Chromosome"/>
</dbReference>
<keyword evidence="1" id="KW-0812">Transmembrane</keyword>
<feature type="transmembrane region" description="Helical" evidence="1">
    <location>
        <begin position="29"/>
        <end position="47"/>
    </location>
</feature>
<evidence type="ECO:0008006" key="4">
    <source>
        <dbReference type="Google" id="ProtNLM"/>
    </source>
</evidence>
<dbReference type="EMBL" id="AP024238">
    <property type="protein sequence ID" value="BCO29823.1"/>
    <property type="molecule type" value="Genomic_DNA"/>
</dbReference>
<evidence type="ECO:0000313" key="3">
    <source>
        <dbReference type="Proteomes" id="UP000824366"/>
    </source>
</evidence>
<sequence>MGSMNPDWLAQLAPNHAPAPPGWWPLAPGWWGLALLTLLLMAGLGYWQTRRPVRLRRVALKELAQLEKTPLPDAQWAAALEHLVRRYALARYGREAVAGLSGQRWINFVAAHGGVDWQGEAGAALLQAAYGGPVQPKRAHWVAGARAFFKSKA</sequence>
<keyword evidence="3" id="KW-1185">Reference proteome</keyword>
<protein>
    <recommendedName>
        <fullName evidence="4">DUF4381 domain-containing protein</fullName>
    </recommendedName>
</protein>
<dbReference type="Pfam" id="PF14316">
    <property type="entry name" value="DUF4381"/>
    <property type="match status" value="1"/>
</dbReference>
<gene>
    <name evidence="2" type="ORF">MIZ03_4747</name>
</gene>
<keyword evidence="1" id="KW-1133">Transmembrane helix</keyword>
<organism evidence="2 3">
    <name type="scientific">Rhodoferax lithotrophicus</name>
    <dbReference type="NCBI Taxonomy" id="2798804"/>
    <lineage>
        <taxon>Bacteria</taxon>
        <taxon>Pseudomonadati</taxon>
        <taxon>Pseudomonadota</taxon>
        <taxon>Betaproteobacteria</taxon>
        <taxon>Burkholderiales</taxon>
        <taxon>Comamonadaceae</taxon>
        <taxon>Rhodoferax</taxon>
    </lineage>
</organism>
<dbReference type="InterPro" id="IPR025489">
    <property type="entry name" value="DUF4381"/>
</dbReference>
<proteinExistence type="predicted"/>